<evidence type="ECO:0000313" key="2">
    <source>
        <dbReference type="Proteomes" id="UP000237347"/>
    </source>
</evidence>
<name>A0AAW0LXI6_QUESU</name>
<dbReference type="AlphaFoldDB" id="A0AAW0LXI6"/>
<organism evidence="1 2">
    <name type="scientific">Quercus suber</name>
    <name type="common">Cork oak</name>
    <dbReference type="NCBI Taxonomy" id="58331"/>
    <lineage>
        <taxon>Eukaryota</taxon>
        <taxon>Viridiplantae</taxon>
        <taxon>Streptophyta</taxon>
        <taxon>Embryophyta</taxon>
        <taxon>Tracheophyta</taxon>
        <taxon>Spermatophyta</taxon>
        <taxon>Magnoliopsida</taxon>
        <taxon>eudicotyledons</taxon>
        <taxon>Gunneridae</taxon>
        <taxon>Pentapetalae</taxon>
        <taxon>rosids</taxon>
        <taxon>fabids</taxon>
        <taxon>Fagales</taxon>
        <taxon>Fagaceae</taxon>
        <taxon>Quercus</taxon>
    </lineage>
</organism>
<sequence>MTTTPIHEELWQRDNMVMESDIIPFCGIMGRRRSRRRYHRLKSEENIQLSISEVPKYAKTRVAPKATFSIKFLKRFRDDYVEMMLCLAGHIAQLNNGNVYLYKKIPNAPLFSPSQEME</sequence>
<protein>
    <submittedName>
        <fullName evidence="1">Uncharacterized protein</fullName>
    </submittedName>
</protein>
<keyword evidence="2" id="KW-1185">Reference proteome</keyword>
<accession>A0AAW0LXI6</accession>
<gene>
    <name evidence="1" type="ORF">CFP56_028331</name>
</gene>
<dbReference type="EMBL" id="PKMF04000046">
    <property type="protein sequence ID" value="KAK7855319.1"/>
    <property type="molecule type" value="Genomic_DNA"/>
</dbReference>
<proteinExistence type="predicted"/>
<reference evidence="1 2" key="1">
    <citation type="journal article" date="2018" name="Sci. Data">
        <title>The draft genome sequence of cork oak.</title>
        <authorList>
            <person name="Ramos A.M."/>
            <person name="Usie A."/>
            <person name="Barbosa P."/>
            <person name="Barros P.M."/>
            <person name="Capote T."/>
            <person name="Chaves I."/>
            <person name="Simoes F."/>
            <person name="Abreu I."/>
            <person name="Carrasquinho I."/>
            <person name="Faro C."/>
            <person name="Guimaraes J.B."/>
            <person name="Mendonca D."/>
            <person name="Nobrega F."/>
            <person name="Rodrigues L."/>
            <person name="Saibo N.J.M."/>
            <person name="Varela M.C."/>
            <person name="Egas C."/>
            <person name="Matos J."/>
            <person name="Miguel C.M."/>
            <person name="Oliveira M.M."/>
            <person name="Ricardo C.P."/>
            <person name="Goncalves S."/>
        </authorList>
    </citation>
    <scope>NUCLEOTIDE SEQUENCE [LARGE SCALE GENOMIC DNA]</scope>
    <source>
        <strain evidence="2">cv. HL8</strain>
    </source>
</reference>
<comment type="caution">
    <text evidence="1">The sequence shown here is derived from an EMBL/GenBank/DDBJ whole genome shotgun (WGS) entry which is preliminary data.</text>
</comment>
<evidence type="ECO:0000313" key="1">
    <source>
        <dbReference type="EMBL" id="KAK7855319.1"/>
    </source>
</evidence>
<dbReference type="Proteomes" id="UP000237347">
    <property type="component" value="Unassembled WGS sequence"/>
</dbReference>